<feature type="chain" id="PRO_5012422906" evidence="2">
    <location>
        <begin position="33"/>
        <end position="423"/>
    </location>
</feature>
<feature type="compositionally biased region" description="Low complexity" evidence="1">
    <location>
        <begin position="322"/>
        <end position="353"/>
    </location>
</feature>
<dbReference type="PRINTS" id="PR01217">
    <property type="entry name" value="PRICHEXTENSN"/>
</dbReference>
<proteinExistence type="predicted"/>
<evidence type="ECO:0000256" key="2">
    <source>
        <dbReference type="SAM" id="SignalP"/>
    </source>
</evidence>
<reference evidence="3 4" key="1">
    <citation type="submission" date="2017-07" db="EMBL/GenBank/DDBJ databases">
        <title>Draft whole genome sequences of clinical Proprionibacteriaceae strains.</title>
        <authorList>
            <person name="Bernier A.-M."/>
            <person name="Bernard K."/>
            <person name="Domingo M.-C."/>
        </authorList>
    </citation>
    <scope>NUCLEOTIDE SEQUENCE [LARGE SCALE GENOMIC DNA]</scope>
    <source>
        <strain evidence="3 4">NML 030167</strain>
    </source>
</reference>
<feature type="compositionally biased region" description="Low complexity" evidence="1">
    <location>
        <begin position="279"/>
        <end position="296"/>
    </location>
</feature>
<evidence type="ECO:0000313" key="4">
    <source>
        <dbReference type="Proteomes" id="UP000215896"/>
    </source>
</evidence>
<dbReference type="OrthoDB" id="134169at85009"/>
<dbReference type="AlphaFoldDB" id="A0A255FZH4"/>
<feature type="signal peptide" evidence="2">
    <location>
        <begin position="1"/>
        <end position="32"/>
    </location>
</feature>
<evidence type="ECO:0000256" key="1">
    <source>
        <dbReference type="SAM" id="MobiDB-lite"/>
    </source>
</evidence>
<gene>
    <name evidence="3" type="ORF">CGZ94_19085</name>
</gene>
<name>A0A255FZH4_9ACTN</name>
<dbReference type="RefSeq" id="WP_094406816.1">
    <property type="nucleotide sequence ID" value="NZ_NMVO01000018.1"/>
</dbReference>
<feature type="region of interest" description="Disordered" evidence="1">
    <location>
        <begin position="248"/>
        <end position="423"/>
    </location>
</feature>
<comment type="caution">
    <text evidence="3">The sequence shown here is derived from an EMBL/GenBank/DDBJ whole genome shotgun (WGS) entry which is preliminary data.</text>
</comment>
<keyword evidence="2" id="KW-0732">Signal</keyword>
<sequence length="423" mass="43366">MNTKAKRITGGIAAAAALALVPGIWYASTASAAMSPDTKRLCGQSCSINFPLSASSEGVNEGSGVKTTLQGKPGTYSVRVFIGENPDKENRATTLRAVGPVTRVTVKDNGYSEPTVVKVDPLKAPLTGGKKFTVQLADAKDAKSLVGGTAGSKDAALFTVNSRRALVMDTQSFANGSNFTLVQAGLQGDRFQMQIKDPKKGWVSITRTECVMNAQRTCKIEWAYPAGATPESELRVVNLANPNDAIWSYRKQGSGSSPKPTPDKTAKPTAKPTPDKTAKPTAKPTPGKTAKPTAKPTPDKTAKPTATPSTDKTAKPSPKPTTPKGGETPKPTTPPKGGESPKPTTPPKGGETPAPEPTNPPAPEPTSPTGPDGGDTGTPAGGTDTGTDTGTDSGTDAGPVDDGFGPDVKDSKETVGGLASTGF</sequence>
<organism evidence="3 4">
    <name type="scientific">Enemella evansiae</name>
    <dbReference type="NCBI Taxonomy" id="2016499"/>
    <lineage>
        <taxon>Bacteria</taxon>
        <taxon>Bacillati</taxon>
        <taxon>Actinomycetota</taxon>
        <taxon>Actinomycetes</taxon>
        <taxon>Propionibacteriales</taxon>
        <taxon>Propionibacteriaceae</taxon>
        <taxon>Enemella</taxon>
    </lineage>
</organism>
<feature type="compositionally biased region" description="Pro residues" evidence="1">
    <location>
        <begin position="354"/>
        <end position="368"/>
    </location>
</feature>
<accession>A0A255FZH4</accession>
<protein>
    <submittedName>
        <fullName evidence="3">Uncharacterized protein</fullName>
    </submittedName>
</protein>
<dbReference type="EMBL" id="NMVO01000018">
    <property type="protein sequence ID" value="OYO08632.1"/>
    <property type="molecule type" value="Genomic_DNA"/>
</dbReference>
<keyword evidence="4" id="KW-1185">Reference proteome</keyword>
<feature type="compositionally biased region" description="Gly residues" evidence="1">
    <location>
        <begin position="371"/>
        <end position="384"/>
    </location>
</feature>
<dbReference type="Proteomes" id="UP000215896">
    <property type="component" value="Unassembled WGS sequence"/>
</dbReference>
<evidence type="ECO:0000313" key="3">
    <source>
        <dbReference type="EMBL" id="OYO08632.1"/>
    </source>
</evidence>
<feature type="compositionally biased region" description="Low complexity" evidence="1">
    <location>
        <begin position="385"/>
        <end position="398"/>
    </location>
</feature>